<dbReference type="PANTHER" id="PTHR36926:SF1">
    <property type="entry name" value="COLICIN V PRODUCTION PROTEIN"/>
    <property type="match status" value="1"/>
</dbReference>
<dbReference type="OrthoDB" id="9810601at2"/>
<name>A0A1H9YUN0_9GAMM</name>
<feature type="transmembrane region" description="Helical" evidence="5">
    <location>
        <begin position="65"/>
        <end position="88"/>
    </location>
</feature>
<proteinExistence type="predicted"/>
<evidence type="ECO:0000256" key="3">
    <source>
        <dbReference type="ARBA" id="ARBA00022989"/>
    </source>
</evidence>
<sequence length="167" mass="18340">MLIWIDYIILGIIGISTLISLIRGFVREALSVIGWIAAFFIASKFYAYLAVYLTGIEDTILRNATAIGILFAATLIVAGIINHLIGTIVDKTGLSGTDRLLGMCFGALRGTLLVAALLLFIDAFTGIGSSEDWGRSELVSKFKPIQHWFFDYLKTSSSTFAEYMNKK</sequence>
<keyword evidence="7" id="KW-1185">Reference proteome</keyword>
<accession>A0A1H9YUN0</accession>
<keyword evidence="4 5" id="KW-0472">Membrane</keyword>
<feature type="transmembrane region" description="Helical" evidence="5">
    <location>
        <begin position="100"/>
        <end position="121"/>
    </location>
</feature>
<evidence type="ECO:0000256" key="4">
    <source>
        <dbReference type="ARBA" id="ARBA00023136"/>
    </source>
</evidence>
<dbReference type="Proteomes" id="UP000242642">
    <property type="component" value="Unassembled WGS sequence"/>
</dbReference>
<comment type="subcellular location">
    <subcellularLocation>
        <location evidence="1">Membrane</location>
        <topology evidence="1">Multi-pass membrane protein</topology>
    </subcellularLocation>
</comment>
<dbReference type="STRING" id="1123402.SAMN02583745_00343"/>
<evidence type="ECO:0000256" key="5">
    <source>
        <dbReference type="SAM" id="Phobius"/>
    </source>
</evidence>
<gene>
    <name evidence="6" type="ORF">SAMN02583745_00343</name>
</gene>
<keyword evidence="3 5" id="KW-1133">Transmembrane helix</keyword>
<dbReference type="EMBL" id="FOHV01000002">
    <property type="protein sequence ID" value="SES72378.1"/>
    <property type="molecule type" value="Genomic_DNA"/>
</dbReference>
<feature type="transmembrane region" description="Helical" evidence="5">
    <location>
        <begin position="32"/>
        <end position="53"/>
    </location>
</feature>
<dbReference type="InterPro" id="IPR003825">
    <property type="entry name" value="Colicin-V_CvpA"/>
</dbReference>
<evidence type="ECO:0000256" key="1">
    <source>
        <dbReference type="ARBA" id="ARBA00004141"/>
    </source>
</evidence>
<feature type="transmembrane region" description="Helical" evidence="5">
    <location>
        <begin position="7"/>
        <end position="26"/>
    </location>
</feature>
<dbReference type="PANTHER" id="PTHR36926">
    <property type="entry name" value="COLICIN V PRODUCTION PROTEIN"/>
    <property type="match status" value="1"/>
</dbReference>
<dbReference type="AlphaFoldDB" id="A0A1H9YUN0"/>
<dbReference type="RefSeq" id="WP_093317186.1">
    <property type="nucleotide sequence ID" value="NZ_FOHV01000002.1"/>
</dbReference>
<organism evidence="6 7">
    <name type="scientific">Thorsellia anophelis DSM 18579</name>
    <dbReference type="NCBI Taxonomy" id="1123402"/>
    <lineage>
        <taxon>Bacteria</taxon>
        <taxon>Pseudomonadati</taxon>
        <taxon>Pseudomonadota</taxon>
        <taxon>Gammaproteobacteria</taxon>
        <taxon>Enterobacterales</taxon>
        <taxon>Thorselliaceae</taxon>
        <taxon>Thorsellia</taxon>
    </lineage>
</organism>
<dbReference type="GO" id="GO:0016020">
    <property type="term" value="C:membrane"/>
    <property type="evidence" value="ECO:0007669"/>
    <property type="project" value="UniProtKB-SubCell"/>
</dbReference>
<evidence type="ECO:0000313" key="7">
    <source>
        <dbReference type="Proteomes" id="UP000242642"/>
    </source>
</evidence>
<protein>
    <submittedName>
        <fullName evidence="6">Membrane protein required for colicin V production</fullName>
    </submittedName>
</protein>
<dbReference type="InterPro" id="IPR052719">
    <property type="entry name" value="CvpA-like"/>
</dbReference>
<evidence type="ECO:0000313" key="6">
    <source>
        <dbReference type="EMBL" id="SES72378.1"/>
    </source>
</evidence>
<dbReference type="Pfam" id="PF02674">
    <property type="entry name" value="Colicin_V"/>
    <property type="match status" value="1"/>
</dbReference>
<evidence type="ECO:0000256" key="2">
    <source>
        <dbReference type="ARBA" id="ARBA00022692"/>
    </source>
</evidence>
<keyword evidence="2 5" id="KW-0812">Transmembrane</keyword>
<reference evidence="7" key="1">
    <citation type="submission" date="2016-10" db="EMBL/GenBank/DDBJ databases">
        <authorList>
            <person name="Varghese N."/>
            <person name="Submissions S."/>
        </authorList>
    </citation>
    <scope>NUCLEOTIDE SEQUENCE [LARGE SCALE GENOMIC DNA]</scope>
    <source>
        <strain evidence="7">DSM 18579</strain>
    </source>
</reference>
<dbReference type="GO" id="GO:0009403">
    <property type="term" value="P:toxin biosynthetic process"/>
    <property type="evidence" value="ECO:0007669"/>
    <property type="project" value="InterPro"/>
</dbReference>